<evidence type="ECO:0000256" key="1">
    <source>
        <dbReference type="SAM" id="MobiDB-lite"/>
    </source>
</evidence>
<feature type="region of interest" description="Disordered" evidence="1">
    <location>
        <begin position="1"/>
        <end position="37"/>
    </location>
</feature>
<proteinExistence type="predicted"/>
<evidence type="ECO:0000313" key="2">
    <source>
        <dbReference type="EMBL" id="CAF4848255.1"/>
    </source>
</evidence>
<name>A0A8S3BSN5_9BILA</name>
<comment type="caution">
    <text evidence="2">The sequence shown here is derived from an EMBL/GenBank/DDBJ whole genome shotgun (WGS) entry which is preliminary data.</text>
</comment>
<sequence>QLPPRQRKLRLLPQQLQQQVQQQPAKQQQQVSIFSSN</sequence>
<gene>
    <name evidence="2" type="ORF">SMN809_LOCUS49271</name>
</gene>
<protein>
    <submittedName>
        <fullName evidence="2">Uncharacterized protein</fullName>
    </submittedName>
</protein>
<accession>A0A8S3BSN5</accession>
<organism evidence="2 3">
    <name type="scientific">Rotaria magnacalcarata</name>
    <dbReference type="NCBI Taxonomy" id="392030"/>
    <lineage>
        <taxon>Eukaryota</taxon>
        <taxon>Metazoa</taxon>
        <taxon>Spiralia</taxon>
        <taxon>Gnathifera</taxon>
        <taxon>Rotifera</taxon>
        <taxon>Eurotatoria</taxon>
        <taxon>Bdelloidea</taxon>
        <taxon>Philodinida</taxon>
        <taxon>Philodinidae</taxon>
        <taxon>Rotaria</taxon>
    </lineage>
</organism>
<feature type="compositionally biased region" description="Low complexity" evidence="1">
    <location>
        <begin position="11"/>
        <end position="31"/>
    </location>
</feature>
<feature type="compositionally biased region" description="Basic residues" evidence="1">
    <location>
        <begin position="1"/>
        <end position="10"/>
    </location>
</feature>
<dbReference type="EMBL" id="CAJOBI010160276">
    <property type="protein sequence ID" value="CAF4848255.1"/>
    <property type="molecule type" value="Genomic_DNA"/>
</dbReference>
<dbReference type="AlphaFoldDB" id="A0A8S3BSN5"/>
<evidence type="ECO:0000313" key="3">
    <source>
        <dbReference type="Proteomes" id="UP000676336"/>
    </source>
</evidence>
<feature type="non-terminal residue" evidence="2">
    <location>
        <position position="1"/>
    </location>
</feature>
<reference evidence="2" key="1">
    <citation type="submission" date="2021-02" db="EMBL/GenBank/DDBJ databases">
        <authorList>
            <person name="Nowell W R."/>
        </authorList>
    </citation>
    <scope>NUCLEOTIDE SEQUENCE</scope>
</reference>
<dbReference type="Proteomes" id="UP000676336">
    <property type="component" value="Unassembled WGS sequence"/>
</dbReference>